<evidence type="ECO:0000313" key="3">
    <source>
        <dbReference type="Proteomes" id="UP000178515"/>
    </source>
</evidence>
<evidence type="ECO:0000256" key="1">
    <source>
        <dbReference type="SAM" id="Phobius"/>
    </source>
</evidence>
<dbReference type="EMBL" id="MHIX01000015">
    <property type="protein sequence ID" value="OGY59433.1"/>
    <property type="molecule type" value="Genomic_DNA"/>
</dbReference>
<sequence>MTLPTHTISGLFIASWLPPGLAQVAAFGSHYLLDAIPHWEKNKTRIRNNASLLGVISLFELFLSFGLYFWVMRAYGITIEFHYLSAGILAGLPDVGKVIDGKIIDLRLLLNKWPIKTFGWLHTRVHSWENGVYRQQNKGLPMFQAIFTAAVVINLVL</sequence>
<comment type="caution">
    <text evidence="2">The sequence shown here is derived from an EMBL/GenBank/DDBJ whole genome shotgun (WGS) entry which is preliminary data.</text>
</comment>
<evidence type="ECO:0008006" key="4">
    <source>
        <dbReference type="Google" id="ProtNLM"/>
    </source>
</evidence>
<keyword evidence="1" id="KW-1133">Transmembrane helix</keyword>
<accession>A0A1G1Z492</accession>
<dbReference type="AlphaFoldDB" id="A0A1G1Z492"/>
<dbReference type="STRING" id="1797689.A3F24_00845"/>
<proteinExistence type="predicted"/>
<dbReference type="Proteomes" id="UP000178515">
    <property type="component" value="Unassembled WGS sequence"/>
</dbReference>
<evidence type="ECO:0000313" key="2">
    <source>
        <dbReference type="EMBL" id="OGY59433.1"/>
    </source>
</evidence>
<keyword evidence="1" id="KW-0472">Membrane</keyword>
<name>A0A1G1Z492_9BACT</name>
<keyword evidence="1" id="KW-0812">Transmembrane</keyword>
<organism evidence="2 3">
    <name type="scientific">Candidatus Colwellbacteria bacterium RIFCSPHIGHO2_12_FULL_44_17</name>
    <dbReference type="NCBI Taxonomy" id="1797689"/>
    <lineage>
        <taxon>Bacteria</taxon>
        <taxon>Candidatus Colwelliibacteriota</taxon>
    </lineage>
</organism>
<reference evidence="2 3" key="1">
    <citation type="journal article" date="2016" name="Nat. Commun.">
        <title>Thousands of microbial genomes shed light on interconnected biogeochemical processes in an aquifer system.</title>
        <authorList>
            <person name="Anantharaman K."/>
            <person name="Brown C.T."/>
            <person name="Hug L.A."/>
            <person name="Sharon I."/>
            <person name="Castelle C.J."/>
            <person name="Probst A.J."/>
            <person name="Thomas B.C."/>
            <person name="Singh A."/>
            <person name="Wilkins M.J."/>
            <person name="Karaoz U."/>
            <person name="Brodie E.L."/>
            <person name="Williams K.H."/>
            <person name="Hubbard S.S."/>
            <person name="Banfield J.F."/>
        </authorList>
    </citation>
    <scope>NUCLEOTIDE SEQUENCE [LARGE SCALE GENOMIC DNA]</scope>
</reference>
<protein>
    <recommendedName>
        <fullName evidence="4">DUF3307 domain-containing protein</fullName>
    </recommendedName>
</protein>
<feature type="transmembrane region" description="Helical" evidence="1">
    <location>
        <begin position="46"/>
        <end position="71"/>
    </location>
</feature>
<gene>
    <name evidence="2" type="ORF">A3F24_00845</name>
</gene>